<evidence type="ECO:0000313" key="2">
    <source>
        <dbReference type="EMBL" id="TFB07127.1"/>
    </source>
</evidence>
<feature type="compositionally biased region" description="Polar residues" evidence="1">
    <location>
        <begin position="174"/>
        <end position="186"/>
    </location>
</feature>
<protein>
    <submittedName>
        <fullName evidence="2">Uncharacterized protein</fullName>
    </submittedName>
</protein>
<comment type="caution">
    <text evidence="2">The sequence shown here is derived from an EMBL/GenBank/DDBJ whole genome shotgun (WGS) entry which is preliminary data.</text>
</comment>
<dbReference type="GeneID" id="300572721"/>
<evidence type="ECO:0000313" key="3">
    <source>
        <dbReference type="Proteomes" id="UP001642720"/>
    </source>
</evidence>
<evidence type="ECO:0000256" key="1">
    <source>
        <dbReference type="SAM" id="MobiDB-lite"/>
    </source>
</evidence>
<feature type="region of interest" description="Disordered" evidence="1">
    <location>
        <begin position="1"/>
        <end position="25"/>
    </location>
</feature>
<sequence length="203" mass="21638">MPRTAVPHTCSSTPQQALPAPVAARDQHQPPYLYLSQADRVHVRSAAMGSPYLQAQKQTPIERRRQLLHLGSSASGSTPHTTQIFSWAGAKPPASIDRPAGSIPPDPEHRRAPEPEPEPEAAPQAQHNRTDTAERQQPQASPRPGSEGESSQVRPGQGGRPRKTGEEAALPGSSVDQQLTSSSASNLHCPPRLPSSAATVQYG</sequence>
<name>A0ABY2HHY8_9HYPO</name>
<feature type="region of interest" description="Disordered" evidence="1">
    <location>
        <begin position="90"/>
        <end position="203"/>
    </location>
</feature>
<accession>A0ABY2HHY8</accession>
<organism evidence="2 3">
    <name type="scientific">Trichoderma ghanense</name>
    <dbReference type="NCBI Taxonomy" id="65468"/>
    <lineage>
        <taxon>Eukaryota</taxon>
        <taxon>Fungi</taxon>
        <taxon>Dikarya</taxon>
        <taxon>Ascomycota</taxon>
        <taxon>Pezizomycotina</taxon>
        <taxon>Sordariomycetes</taxon>
        <taxon>Hypocreomycetidae</taxon>
        <taxon>Hypocreales</taxon>
        <taxon>Hypocreaceae</taxon>
        <taxon>Trichoderma</taxon>
    </lineage>
</organism>
<keyword evidence="3" id="KW-1185">Reference proteome</keyword>
<proteinExistence type="predicted"/>
<dbReference type="Proteomes" id="UP001642720">
    <property type="component" value="Unassembled WGS sequence"/>
</dbReference>
<gene>
    <name evidence="2" type="ORF">CCMA1212_000817</name>
</gene>
<dbReference type="EMBL" id="PPTA01000001">
    <property type="protein sequence ID" value="TFB07127.1"/>
    <property type="molecule type" value="Genomic_DNA"/>
</dbReference>
<reference evidence="2 3" key="1">
    <citation type="submission" date="2018-01" db="EMBL/GenBank/DDBJ databases">
        <title>Genome characterization of the sugarcane-associated fungus Trichoderma ghanense CCMA-1212 and their application in lignocelulose bioconversion.</title>
        <authorList>
            <person name="Steindorff A.S."/>
            <person name="Mendes T.D."/>
            <person name="Vilela E.S.D."/>
            <person name="Rodrigues D.S."/>
            <person name="Formighieri E.F."/>
            <person name="Melo I.S."/>
            <person name="Favaro L.C.L."/>
        </authorList>
    </citation>
    <scope>NUCLEOTIDE SEQUENCE [LARGE SCALE GENOMIC DNA]</scope>
    <source>
        <strain evidence="2 3">CCMA-1212</strain>
    </source>
</reference>
<dbReference type="RefSeq" id="XP_073563328.1">
    <property type="nucleotide sequence ID" value="XM_073698271.1"/>
</dbReference>